<dbReference type="InterPro" id="IPR027387">
    <property type="entry name" value="Cytb/b6-like_sf"/>
</dbReference>
<dbReference type="GO" id="GO:0016491">
    <property type="term" value="F:oxidoreductase activity"/>
    <property type="evidence" value="ECO:0007669"/>
    <property type="project" value="UniProtKB-KW"/>
</dbReference>
<keyword evidence="9" id="KW-0999">Mitochondrion inner membrane</keyword>
<keyword evidence="5" id="KW-0349">Heme</keyword>
<evidence type="ECO:0000256" key="4">
    <source>
        <dbReference type="ARBA" id="ARBA00022448"/>
    </source>
</evidence>
<dbReference type="GO" id="GO:0005743">
    <property type="term" value="C:mitochondrial inner membrane"/>
    <property type="evidence" value="ECO:0007669"/>
    <property type="project" value="UniProtKB-SubCell"/>
</dbReference>
<evidence type="ECO:0000256" key="5">
    <source>
        <dbReference type="ARBA" id="ARBA00022617"/>
    </source>
</evidence>
<keyword evidence="15" id="KW-0472">Membrane</keyword>
<dbReference type="PANTHER" id="PTHR19271">
    <property type="entry name" value="CYTOCHROME B"/>
    <property type="match status" value="1"/>
</dbReference>
<evidence type="ECO:0000256" key="7">
    <source>
        <dbReference type="ARBA" id="ARBA00022692"/>
    </source>
</evidence>
<evidence type="ECO:0000256" key="11">
    <source>
        <dbReference type="ARBA" id="ARBA00022989"/>
    </source>
</evidence>
<evidence type="ECO:0000256" key="1">
    <source>
        <dbReference type="ARBA" id="ARBA00002566"/>
    </source>
</evidence>
<accession>A0A140CUS5</accession>
<evidence type="ECO:0000313" key="20">
    <source>
        <dbReference type="EMBL" id="AMJ16555.1"/>
    </source>
</evidence>
<keyword evidence="4" id="KW-0813">Transport</keyword>
<dbReference type="EMBL" id="KT997972">
    <property type="protein sequence ID" value="AMJ16555.1"/>
    <property type="molecule type" value="Genomic_DNA"/>
</dbReference>
<dbReference type="AlphaFoldDB" id="A0A140CUS5"/>
<evidence type="ECO:0000256" key="12">
    <source>
        <dbReference type="ARBA" id="ARBA00023004"/>
    </source>
</evidence>
<evidence type="ECO:0000256" key="6">
    <source>
        <dbReference type="ARBA" id="ARBA00022660"/>
    </source>
</evidence>
<keyword evidence="12" id="KW-0408">Iron</keyword>
<organism evidence="20">
    <name type="scientific">Leucosolenia complicata</name>
    <dbReference type="NCBI Taxonomy" id="433461"/>
    <lineage>
        <taxon>Eukaryota</taxon>
        <taxon>Metazoa</taxon>
        <taxon>Porifera</taxon>
        <taxon>Calcarea</taxon>
        <taxon>Calcaronea</taxon>
        <taxon>Leucosolenida</taxon>
        <taxon>Leucosoleniidae</taxon>
        <taxon>Leucosolenia</taxon>
    </lineage>
</organism>
<evidence type="ECO:0000256" key="18">
    <source>
        <dbReference type="ARBA" id="ARBA00032600"/>
    </source>
</evidence>
<evidence type="ECO:0000256" key="3">
    <source>
        <dbReference type="ARBA" id="ARBA00013531"/>
    </source>
</evidence>
<evidence type="ECO:0000256" key="10">
    <source>
        <dbReference type="ARBA" id="ARBA00022982"/>
    </source>
</evidence>
<keyword evidence="7" id="KW-0812">Transmembrane</keyword>
<keyword evidence="10" id="KW-0249">Electron transport</keyword>
<dbReference type="PANTHER" id="PTHR19271:SF16">
    <property type="entry name" value="CYTOCHROME B"/>
    <property type="match status" value="1"/>
</dbReference>
<evidence type="ECO:0000256" key="17">
    <source>
        <dbReference type="ARBA" id="ARBA00031681"/>
    </source>
</evidence>
<proteinExistence type="predicted"/>
<keyword evidence="6" id="KW-0679">Respiratory chain</keyword>
<gene>
    <name evidence="20" type="primary">cob</name>
</gene>
<dbReference type="GO" id="GO:0022904">
    <property type="term" value="P:respiratory electron transport chain"/>
    <property type="evidence" value="ECO:0007669"/>
    <property type="project" value="InterPro"/>
</dbReference>
<keyword evidence="11" id="KW-1133">Transmembrane helix</keyword>
<keyword evidence="13" id="KW-0830">Ubiquinone</keyword>
<evidence type="ECO:0000256" key="8">
    <source>
        <dbReference type="ARBA" id="ARBA00022723"/>
    </source>
</evidence>
<keyword evidence="20" id="KW-0560">Oxidoreductase</keyword>
<keyword evidence="8" id="KW-0479">Metal-binding</keyword>
<evidence type="ECO:0000256" key="13">
    <source>
        <dbReference type="ARBA" id="ARBA00023075"/>
    </source>
</evidence>
<protein>
    <recommendedName>
        <fullName evidence="3">Cytochrome b</fullName>
    </recommendedName>
    <alternativeName>
        <fullName evidence="17">Complex III subunit 3</fullName>
    </alternativeName>
    <alternativeName>
        <fullName evidence="18">Complex III subunit III</fullName>
    </alternativeName>
    <alternativeName>
        <fullName evidence="16">Cytochrome b-c1 complex subunit 3</fullName>
    </alternativeName>
    <alternativeName>
        <fullName evidence="19">Ubiquinol-cytochrome-c reductase complex cytochrome b subunit</fullName>
    </alternativeName>
</protein>
<dbReference type="GO" id="GO:0046872">
    <property type="term" value="F:metal ion binding"/>
    <property type="evidence" value="ECO:0007669"/>
    <property type="project" value="UniProtKB-KW"/>
</dbReference>
<sequence>MMSGRRLPASLSHGSSSGAVVVVESRLVWGSPTWCMFWRGLLSTRYRPSAEEAFRSVGEWMDGTRWGWWVRGMHAAGASFLMAALALHASRSVSSAGRAPGPVDHGVRPLPRHRRGRLWGTCYPGETCLWAATVITGLAGTLPGASAATLSWLWGSAAPGTATLGRFCPALPGSPGGSGEDPFICSCCIEKGPPPPRRPEMPCASPWSPEGSGGTFQATTFGMIAVAFVCHAPDFRSSGEPMARGPPGHPRAHPPRLVLPAALRGPAIGSPQIGMGRGAGRGAGGALGGLCPVRETPDGRALVPCFWIWAGLTVAVSAVGARPPEEPFLTAGRGLGAFWFAFGF</sequence>
<comment type="function">
    <text evidence="1">Component of the ubiquinol-cytochrome c reductase complex (complex III or cytochrome b-c1 complex) that is part of the mitochondrial respiratory chain. The b-c1 complex mediates electron transfer from ubiquinol to cytochrome c. Contributes to the generation of a proton gradient across the mitochondrial membrane that is then used for ATP synthesis.</text>
</comment>
<evidence type="ECO:0000256" key="15">
    <source>
        <dbReference type="ARBA" id="ARBA00023136"/>
    </source>
</evidence>
<evidence type="ECO:0000256" key="16">
    <source>
        <dbReference type="ARBA" id="ARBA00029812"/>
    </source>
</evidence>
<evidence type="ECO:0000256" key="19">
    <source>
        <dbReference type="ARBA" id="ARBA00032818"/>
    </source>
</evidence>
<dbReference type="SUPFAM" id="SSF81342">
    <property type="entry name" value="Transmembrane di-heme cytochromes"/>
    <property type="match status" value="1"/>
</dbReference>
<reference evidence="20" key="1">
    <citation type="journal article" date="2016" name="Curr. Biol.">
        <title>Extensive Mitochondrial mRNA Editing and Unusual Mitochondrial Genome Organization in Calcaronean Sponges.</title>
        <authorList>
            <person name="Lavrov D.V."/>
            <person name="Adamski M."/>
            <person name="Chevaldonne P."/>
            <person name="Adamska M."/>
        </authorList>
    </citation>
    <scope>NUCLEOTIDE SEQUENCE</scope>
</reference>
<geneLocation type="mitochondrion" evidence="20"/>
<evidence type="ECO:0000256" key="2">
    <source>
        <dbReference type="ARBA" id="ARBA00004448"/>
    </source>
</evidence>
<keyword evidence="14 20" id="KW-0496">Mitochondrion</keyword>
<comment type="subcellular location">
    <subcellularLocation>
        <location evidence="2">Mitochondrion inner membrane</location>
        <topology evidence="2">Multi-pass membrane protein</topology>
    </subcellularLocation>
</comment>
<dbReference type="InterPro" id="IPR016174">
    <property type="entry name" value="Di-haem_cyt_TM"/>
</dbReference>
<evidence type="ECO:0000256" key="14">
    <source>
        <dbReference type="ARBA" id="ARBA00023128"/>
    </source>
</evidence>
<dbReference type="Gene3D" id="1.20.810.10">
    <property type="entry name" value="Cytochrome Bc1 Complex, Chain C"/>
    <property type="match status" value="1"/>
</dbReference>
<evidence type="ECO:0000256" key="9">
    <source>
        <dbReference type="ARBA" id="ARBA00022792"/>
    </source>
</evidence>
<name>A0A140CUS5_9METZ</name>